<feature type="transmembrane region" description="Helical" evidence="1">
    <location>
        <begin position="189"/>
        <end position="205"/>
    </location>
</feature>
<gene>
    <name evidence="2" type="ORF">JEQ17_00245</name>
</gene>
<sequence>MRHLTTVAHTALSGSVVLGALLHLESSGHVDPVGHTLSEYALHEGTAGLFTACVGAAAAGSAALLAGLLRSPLPTGTAAPVALSVGCAGLVLSAVFPTDPKHGVSSLGGLVHRYAAGASLAALPAAGLLLARGLQRHPPLRERARRVRHLSCASSAGVLLFFATHVSAARPVTPMTGRVSRLLGLTERTALGLEMALLLAMVNTLRGGRGR</sequence>
<feature type="transmembrane region" description="Helical" evidence="1">
    <location>
        <begin position="47"/>
        <end position="69"/>
    </location>
</feature>
<feature type="transmembrane region" description="Helical" evidence="1">
    <location>
        <begin position="150"/>
        <end position="169"/>
    </location>
</feature>
<keyword evidence="1" id="KW-0472">Membrane</keyword>
<keyword evidence="3" id="KW-1185">Reference proteome</keyword>
<dbReference type="KEGG" id="slf:JEQ17_00245"/>
<evidence type="ECO:0000313" key="2">
    <source>
        <dbReference type="EMBL" id="QQM38085.1"/>
    </source>
</evidence>
<organism evidence="2 3">
    <name type="scientific">Streptomyces liliifuscus</name>
    <dbReference type="NCBI Taxonomy" id="2797636"/>
    <lineage>
        <taxon>Bacteria</taxon>
        <taxon>Bacillati</taxon>
        <taxon>Actinomycetota</taxon>
        <taxon>Actinomycetes</taxon>
        <taxon>Kitasatosporales</taxon>
        <taxon>Streptomycetaceae</taxon>
        <taxon>Streptomyces</taxon>
    </lineage>
</organism>
<evidence type="ECO:0000313" key="3">
    <source>
        <dbReference type="Proteomes" id="UP000595636"/>
    </source>
</evidence>
<dbReference type="AlphaFoldDB" id="A0A7T7HZA5"/>
<keyword evidence="1" id="KW-1133">Transmembrane helix</keyword>
<dbReference type="Proteomes" id="UP000595636">
    <property type="component" value="Chromosome"/>
</dbReference>
<proteinExistence type="predicted"/>
<dbReference type="RefSeq" id="WP_200393249.1">
    <property type="nucleotide sequence ID" value="NZ_CP066831.1"/>
</dbReference>
<keyword evidence="1" id="KW-0812">Transmembrane</keyword>
<evidence type="ECO:0000256" key="1">
    <source>
        <dbReference type="SAM" id="Phobius"/>
    </source>
</evidence>
<protein>
    <submittedName>
        <fullName evidence="2">DUF998 domain-containing protein</fullName>
    </submittedName>
</protein>
<dbReference type="EMBL" id="CP066831">
    <property type="protein sequence ID" value="QQM38085.1"/>
    <property type="molecule type" value="Genomic_DNA"/>
</dbReference>
<feature type="transmembrane region" description="Helical" evidence="1">
    <location>
        <begin position="81"/>
        <end position="98"/>
    </location>
</feature>
<accession>A0A7T7HZA5</accession>
<dbReference type="Pfam" id="PF06197">
    <property type="entry name" value="DUF998"/>
    <property type="match status" value="1"/>
</dbReference>
<name>A0A7T7HZA5_9ACTN</name>
<feature type="transmembrane region" description="Helical" evidence="1">
    <location>
        <begin position="110"/>
        <end position="130"/>
    </location>
</feature>
<dbReference type="InterPro" id="IPR009339">
    <property type="entry name" value="DUF998"/>
</dbReference>
<reference evidence="2 3" key="1">
    <citation type="submission" date="2020-12" db="EMBL/GenBank/DDBJ databases">
        <title>A novel species.</title>
        <authorList>
            <person name="Li K."/>
        </authorList>
    </citation>
    <scope>NUCLEOTIDE SEQUENCE [LARGE SCALE GENOMIC DNA]</scope>
    <source>
        <strain evidence="2 3">ZYC-3</strain>
    </source>
</reference>